<dbReference type="InterPro" id="IPR009045">
    <property type="entry name" value="Zn_M74/Hedgehog-like"/>
</dbReference>
<feature type="transmembrane region" description="Helical" evidence="1">
    <location>
        <begin position="26"/>
        <end position="49"/>
    </location>
</feature>
<keyword evidence="3" id="KW-1185">Reference proteome</keyword>
<evidence type="ECO:0000313" key="3">
    <source>
        <dbReference type="Proteomes" id="UP001139028"/>
    </source>
</evidence>
<keyword evidence="1" id="KW-1133">Transmembrane helix</keyword>
<evidence type="ECO:0000313" key="2">
    <source>
        <dbReference type="EMBL" id="MCO1332734.1"/>
    </source>
</evidence>
<dbReference type="Gene3D" id="3.30.1380.10">
    <property type="match status" value="1"/>
</dbReference>
<proteinExistence type="predicted"/>
<dbReference type="AlphaFoldDB" id="A0A9X2EI93"/>
<gene>
    <name evidence="2" type="ORF">MO867_00145</name>
</gene>
<evidence type="ECO:0000256" key="1">
    <source>
        <dbReference type="SAM" id="Phobius"/>
    </source>
</evidence>
<evidence type="ECO:0008006" key="4">
    <source>
        <dbReference type="Google" id="ProtNLM"/>
    </source>
</evidence>
<sequence>MSAGNSFTRFETLYPHKPPGQRVNRVVVGTLILILSAILLALWLFLYFISQEKPYVELKGHRIASEGTFDKFLRSGNNRAQIQALNQFLQERGVVGVFPVQDLLRQGSDWLDLKEAPFAIPPRSQWPNIVSTLTLVRDHVVPLIGPVAVVSAFRSDTYNRKFQGRDSARHRNFCGLDLIPKSNIGHKELKEELTAMHARLGPDSNLGLELTEEILFHIDTCGYRTR</sequence>
<comment type="caution">
    <text evidence="2">The sequence shown here is derived from an EMBL/GenBank/DDBJ whole genome shotgun (WGS) entry which is preliminary data.</text>
</comment>
<keyword evidence="1" id="KW-0472">Membrane</keyword>
<accession>A0A9X2EI93</accession>
<protein>
    <recommendedName>
        <fullName evidence="4">Peptidase M15</fullName>
    </recommendedName>
</protein>
<keyword evidence="1" id="KW-0812">Transmembrane</keyword>
<name>A0A9X2EI93_9GAMM</name>
<organism evidence="2 3">
    <name type="scientific">Microbulbifer okhotskensis</name>
    <dbReference type="NCBI Taxonomy" id="2926617"/>
    <lineage>
        <taxon>Bacteria</taxon>
        <taxon>Pseudomonadati</taxon>
        <taxon>Pseudomonadota</taxon>
        <taxon>Gammaproteobacteria</taxon>
        <taxon>Cellvibrionales</taxon>
        <taxon>Microbulbiferaceae</taxon>
        <taxon>Microbulbifer</taxon>
    </lineage>
</organism>
<reference evidence="2" key="1">
    <citation type="journal article" date="2022" name="Arch. Microbiol.">
        <title>Microbulbifer okhotskensis sp. nov., isolated from a deep bottom sediment of the Okhotsk Sea.</title>
        <authorList>
            <person name="Romanenko L."/>
            <person name="Kurilenko V."/>
            <person name="Otstavnykh N."/>
            <person name="Velansky P."/>
            <person name="Isaeva M."/>
            <person name="Mikhailov V."/>
        </authorList>
    </citation>
    <scope>NUCLEOTIDE SEQUENCE</scope>
    <source>
        <strain evidence="2">OS29</strain>
    </source>
</reference>
<dbReference type="Proteomes" id="UP001139028">
    <property type="component" value="Unassembled WGS sequence"/>
</dbReference>
<dbReference type="EMBL" id="JALBWM010000001">
    <property type="protein sequence ID" value="MCO1332734.1"/>
    <property type="molecule type" value="Genomic_DNA"/>
</dbReference>
<dbReference type="RefSeq" id="WP_252463905.1">
    <property type="nucleotide sequence ID" value="NZ_JALBWM010000001.1"/>
</dbReference>